<sequence length="551" mass="62801">MRFRETQNGLTVTAICGTTCVLLSFDMKVAKTEGLLGFAIEREDKTEGDKYFLKGFKYFEETAVIVGEGQLFTSFEHPIQSFMWEDFTVKKEHEYIYNIIPVFGKPKFLEYGKSCAIKVTTPSYELAEHAVYFNRGVAGSNAYAIKFGNKKPSEMPADEQKKALEWLSRGLFEALIGFIESAKDNTFKLRAALYEFEYQPVLEAFKKAKERGVDVHIVYDSRGQKEKNTKAIHEAALPAEMLTPRTKDPDFISHNKFIVLYKNNLPIKVWTGSTNITEKGIFGQCNTGHLVSNPKIAAQYADYWECLNTDPEQDIIQQKTEAIQKDLKLEEIPSGTSVFFSPRSKKDILKTYASLIDGSKALVCGMFPFSFNKAIKNVVVKPTEHLKYILIDKQDKNTTLPNTDFDNMIVYGGYFKEPLFNWVKETSAGSLFKSGTNFIHNKILLIDPMSENPVVIIGSANFSDNSIANNDENTLVIKGNKDLADMYLTEFIRVFNHYYVRQTAKKMASDNTHDQRNPLHLQTNSKDWVPSFYKKTTLRGKRKQLFDEMAI</sequence>
<keyword evidence="6" id="KW-0443">Lipid metabolism</keyword>
<dbReference type="InterPro" id="IPR001736">
    <property type="entry name" value="PLipase_D/transphosphatidylase"/>
</dbReference>
<dbReference type="SUPFAM" id="SSF56024">
    <property type="entry name" value="Phospholipase D/nuclease"/>
    <property type="match status" value="2"/>
</dbReference>
<gene>
    <name evidence="8" type="ORF">GCM10011514_01120</name>
</gene>
<keyword evidence="4" id="KW-0378">Hydrolase</keyword>
<dbReference type="RefSeq" id="WP_188763584.1">
    <property type="nucleotide sequence ID" value="NZ_BMKK01000001.1"/>
</dbReference>
<dbReference type="PROSITE" id="PS50035">
    <property type="entry name" value="PLD"/>
    <property type="match status" value="1"/>
</dbReference>
<dbReference type="Pfam" id="PF13091">
    <property type="entry name" value="PLDc_2"/>
    <property type="match status" value="2"/>
</dbReference>
<evidence type="ECO:0000313" key="8">
    <source>
        <dbReference type="EMBL" id="GGD40823.1"/>
    </source>
</evidence>
<organism evidence="8 9">
    <name type="scientific">Emticicia aquatilis</name>
    <dbReference type="NCBI Taxonomy" id="1537369"/>
    <lineage>
        <taxon>Bacteria</taxon>
        <taxon>Pseudomonadati</taxon>
        <taxon>Bacteroidota</taxon>
        <taxon>Cytophagia</taxon>
        <taxon>Cytophagales</taxon>
        <taxon>Leadbetterellaceae</taxon>
        <taxon>Emticicia</taxon>
    </lineage>
</organism>
<dbReference type="Gene3D" id="3.30.870.10">
    <property type="entry name" value="Endonuclease Chain A"/>
    <property type="match status" value="2"/>
</dbReference>
<dbReference type="GO" id="GO:0016891">
    <property type="term" value="F:RNA endonuclease activity producing 5'-phosphomonoesters, hydrolytic mechanism"/>
    <property type="evidence" value="ECO:0007669"/>
    <property type="project" value="TreeGrafter"/>
</dbReference>
<dbReference type="InterPro" id="IPR025202">
    <property type="entry name" value="PLD-like_dom"/>
</dbReference>
<evidence type="ECO:0000313" key="9">
    <source>
        <dbReference type="Proteomes" id="UP000609064"/>
    </source>
</evidence>
<dbReference type="Proteomes" id="UP000609064">
    <property type="component" value="Unassembled WGS sequence"/>
</dbReference>
<evidence type="ECO:0000256" key="6">
    <source>
        <dbReference type="ARBA" id="ARBA00023098"/>
    </source>
</evidence>
<keyword evidence="9" id="KW-1185">Reference proteome</keyword>
<evidence type="ECO:0000256" key="4">
    <source>
        <dbReference type="ARBA" id="ARBA00022801"/>
    </source>
</evidence>
<reference evidence="8" key="2">
    <citation type="submission" date="2020-09" db="EMBL/GenBank/DDBJ databases">
        <authorList>
            <person name="Sun Q."/>
            <person name="Zhou Y."/>
        </authorList>
    </citation>
    <scope>NUCLEOTIDE SEQUENCE</scope>
    <source>
        <strain evidence="8">CGMCC 1.15958</strain>
    </source>
</reference>
<dbReference type="GO" id="GO:0006793">
    <property type="term" value="P:phosphorus metabolic process"/>
    <property type="evidence" value="ECO:0007669"/>
    <property type="project" value="UniProtKB-ARBA"/>
</dbReference>
<accession>A0A916YF33</accession>
<feature type="domain" description="PLD phosphodiesterase" evidence="7">
    <location>
        <begin position="435"/>
        <end position="466"/>
    </location>
</feature>
<evidence type="ECO:0000256" key="2">
    <source>
        <dbReference type="ARBA" id="ARBA00008664"/>
    </source>
</evidence>
<name>A0A916YF33_9BACT</name>
<comment type="caution">
    <text evidence="8">The sequence shown here is derived from an EMBL/GenBank/DDBJ whole genome shotgun (WGS) entry which is preliminary data.</text>
</comment>
<dbReference type="GO" id="GO:0004630">
    <property type="term" value="F:phospholipase D activity"/>
    <property type="evidence" value="ECO:0007669"/>
    <property type="project" value="UniProtKB-EC"/>
</dbReference>
<keyword evidence="5" id="KW-0442">Lipid degradation</keyword>
<reference evidence="8" key="1">
    <citation type="journal article" date="2014" name="Int. J. Syst. Evol. Microbiol.">
        <title>Complete genome sequence of Corynebacterium casei LMG S-19264T (=DSM 44701T), isolated from a smear-ripened cheese.</title>
        <authorList>
            <consortium name="US DOE Joint Genome Institute (JGI-PGF)"/>
            <person name="Walter F."/>
            <person name="Albersmeier A."/>
            <person name="Kalinowski J."/>
            <person name="Ruckert C."/>
        </authorList>
    </citation>
    <scope>NUCLEOTIDE SEQUENCE</scope>
    <source>
        <strain evidence="8">CGMCC 1.15958</strain>
    </source>
</reference>
<evidence type="ECO:0000256" key="1">
    <source>
        <dbReference type="ARBA" id="ARBA00000798"/>
    </source>
</evidence>
<dbReference type="CDD" id="cd09172">
    <property type="entry name" value="PLDc_Nuc_like_unchar1_1"/>
    <property type="match status" value="1"/>
</dbReference>
<evidence type="ECO:0000259" key="7">
    <source>
        <dbReference type="PROSITE" id="PS50035"/>
    </source>
</evidence>
<evidence type="ECO:0000256" key="5">
    <source>
        <dbReference type="ARBA" id="ARBA00022963"/>
    </source>
</evidence>
<evidence type="ECO:0000256" key="3">
    <source>
        <dbReference type="ARBA" id="ARBA00012027"/>
    </source>
</evidence>
<dbReference type="GO" id="GO:0016042">
    <property type="term" value="P:lipid catabolic process"/>
    <property type="evidence" value="ECO:0007669"/>
    <property type="project" value="UniProtKB-KW"/>
</dbReference>
<dbReference type="PANTHER" id="PTHR43856:SF1">
    <property type="entry name" value="MITOCHONDRIAL CARDIOLIPIN HYDROLASE"/>
    <property type="match status" value="1"/>
</dbReference>
<comment type="similarity">
    <text evidence="2">Belongs to the phospholipase D family.</text>
</comment>
<proteinExistence type="inferred from homology"/>
<dbReference type="AlphaFoldDB" id="A0A916YF33"/>
<dbReference type="EMBL" id="BMKK01000001">
    <property type="protein sequence ID" value="GGD40823.1"/>
    <property type="molecule type" value="Genomic_DNA"/>
</dbReference>
<dbReference type="PANTHER" id="PTHR43856">
    <property type="entry name" value="CARDIOLIPIN HYDROLASE"/>
    <property type="match status" value="1"/>
</dbReference>
<protein>
    <recommendedName>
        <fullName evidence="3">phospholipase D</fullName>
        <ecNumber evidence="3">3.1.4.4</ecNumber>
    </recommendedName>
</protein>
<comment type="catalytic activity">
    <reaction evidence="1">
        <text>a 1,2-diacyl-sn-glycero-3-phosphocholine + H2O = a 1,2-diacyl-sn-glycero-3-phosphate + choline + H(+)</text>
        <dbReference type="Rhea" id="RHEA:14445"/>
        <dbReference type="ChEBI" id="CHEBI:15354"/>
        <dbReference type="ChEBI" id="CHEBI:15377"/>
        <dbReference type="ChEBI" id="CHEBI:15378"/>
        <dbReference type="ChEBI" id="CHEBI:57643"/>
        <dbReference type="ChEBI" id="CHEBI:58608"/>
        <dbReference type="EC" id="3.1.4.4"/>
    </reaction>
</comment>
<dbReference type="EC" id="3.1.4.4" evidence="3"/>
<dbReference type="InterPro" id="IPR051406">
    <property type="entry name" value="PLD_domain"/>
</dbReference>